<protein>
    <submittedName>
        <fullName evidence="2">Cupin domain-containing protein</fullName>
    </submittedName>
</protein>
<evidence type="ECO:0000313" key="3">
    <source>
        <dbReference type="Proteomes" id="UP001183388"/>
    </source>
</evidence>
<dbReference type="EMBL" id="JAVREN010000009">
    <property type="protein sequence ID" value="MDT0307069.1"/>
    <property type="molecule type" value="Genomic_DNA"/>
</dbReference>
<accession>A0ABU2L690</accession>
<dbReference type="InterPro" id="IPR014710">
    <property type="entry name" value="RmlC-like_jellyroll"/>
</dbReference>
<evidence type="ECO:0000313" key="2">
    <source>
        <dbReference type="EMBL" id="MDT0307069.1"/>
    </source>
</evidence>
<dbReference type="InterPro" id="IPR011051">
    <property type="entry name" value="RmlC_Cupin_sf"/>
</dbReference>
<name>A0ABU2L690_9ACTN</name>
<evidence type="ECO:0000259" key="1">
    <source>
        <dbReference type="Pfam" id="PF07883"/>
    </source>
</evidence>
<comment type="caution">
    <text evidence="2">The sequence shown here is derived from an EMBL/GenBank/DDBJ whole genome shotgun (WGS) entry which is preliminary data.</text>
</comment>
<dbReference type="Gene3D" id="2.60.120.10">
    <property type="entry name" value="Jelly Rolls"/>
    <property type="match status" value="1"/>
</dbReference>
<feature type="domain" description="Cupin type-2" evidence="1">
    <location>
        <begin position="36"/>
        <end position="103"/>
    </location>
</feature>
<dbReference type="Proteomes" id="UP001183388">
    <property type="component" value="Unassembled WGS sequence"/>
</dbReference>
<organism evidence="2 3">
    <name type="scientific">Streptomyces boetiae</name>
    <dbReference type="NCBI Taxonomy" id="3075541"/>
    <lineage>
        <taxon>Bacteria</taxon>
        <taxon>Bacillati</taxon>
        <taxon>Actinomycetota</taxon>
        <taxon>Actinomycetes</taxon>
        <taxon>Kitasatosporales</taxon>
        <taxon>Streptomycetaceae</taxon>
        <taxon>Streptomyces</taxon>
    </lineage>
</organism>
<dbReference type="SUPFAM" id="SSF51182">
    <property type="entry name" value="RmlC-like cupins"/>
    <property type="match status" value="1"/>
</dbReference>
<keyword evidence="3" id="KW-1185">Reference proteome</keyword>
<proteinExistence type="predicted"/>
<gene>
    <name evidence="2" type="ORF">RM780_08845</name>
</gene>
<dbReference type="Pfam" id="PF07883">
    <property type="entry name" value="Cupin_2"/>
    <property type="match status" value="1"/>
</dbReference>
<reference evidence="3" key="1">
    <citation type="submission" date="2023-07" db="EMBL/GenBank/DDBJ databases">
        <title>30 novel species of actinomycetes from the DSMZ collection.</title>
        <authorList>
            <person name="Nouioui I."/>
        </authorList>
    </citation>
    <scope>NUCLEOTIDE SEQUENCE [LARGE SCALE GENOMIC DNA]</scope>
    <source>
        <strain evidence="3">DSM 44917</strain>
    </source>
</reference>
<dbReference type="RefSeq" id="WP_311630008.1">
    <property type="nucleotide sequence ID" value="NZ_JAVREN010000009.1"/>
</dbReference>
<dbReference type="InterPro" id="IPR013096">
    <property type="entry name" value="Cupin_2"/>
</dbReference>
<sequence>MRVTVPTAADVTVTPNAEMTSLATPSRGTAEVSAWRVRMEPGAAGPPHAMDREQIWVPLTGALLIAAGDAEPRRVAPGQAAILAAGEVRRIAVDGEAPAEALVCTANGGRATLPGTGEVRAVPWAE</sequence>